<organism evidence="1 2">
    <name type="scientific">Rubus argutus</name>
    <name type="common">Southern blackberry</name>
    <dbReference type="NCBI Taxonomy" id="59490"/>
    <lineage>
        <taxon>Eukaryota</taxon>
        <taxon>Viridiplantae</taxon>
        <taxon>Streptophyta</taxon>
        <taxon>Embryophyta</taxon>
        <taxon>Tracheophyta</taxon>
        <taxon>Spermatophyta</taxon>
        <taxon>Magnoliopsida</taxon>
        <taxon>eudicotyledons</taxon>
        <taxon>Gunneridae</taxon>
        <taxon>Pentapetalae</taxon>
        <taxon>rosids</taxon>
        <taxon>fabids</taxon>
        <taxon>Rosales</taxon>
        <taxon>Rosaceae</taxon>
        <taxon>Rosoideae</taxon>
        <taxon>Rosoideae incertae sedis</taxon>
        <taxon>Rubus</taxon>
    </lineage>
</organism>
<evidence type="ECO:0000313" key="1">
    <source>
        <dbReference type="EMBL" id="KAK9938953.1"/>
    </source>
</evidence>
<keyword evidence="2" id="KW-1185">Reference proteome</keyword>
<accession>A0AAW1XSX3</accession>
<protein>
    <submittedName>
        <fullName evidence="1">Uncharacterized protein</fullName>
    </submittedName>
</protein>
<gene>
    <name evidence="1" type="ORF">M0R45_015663</name>
</gene>
<dbReference type="SUPFAM" id="SSF54849">
    <property type="entry name" value="GroEL-intermediate domain like"/>
    <property type="match status" value="1"/>
</dbReference>
<dbReference type="AlphaFoldDB" id="A0AAW1XSX3"/>
<dbReference type="EMBL" id="JBEDUW010000003">
    <property type="protein sequence ID" value="KAK9938953.1"/>
    <property type="molecule type" value="Genomic_DNA"/>
</dbReference>
<name>A0AAW1XSX3_RUBAR</name>
<proteinExistence type="predicted"/>
<dbReference type="InterPro" id="IPR027410">
    <property type="entry name" value="TCP-1-like_intermed_sf"/>
</dbReference>
<dbReference type="Gene3D" id="3.30.260.10">
    <property type="entry name" value="TCP-1-like chaperonin intermediate domain"/>
    <property type="match status" value="1"/>
</dbReference>
<dbReference type="Gene3D" id="1.10.560.10">
    <property type="entry name" value="GroEL-like equatorial domain"/>
    <property type="match status" value="1"/>
</dbReference>
<dbReference type="Proteomes" id="UP001457282">
    <property type="component" value="Unassembled WGS sequence"/>
</dbReference>
<evidence type="ECO:0000313" key="2">
    <source>
        <dbReference type="Proteomes" id="UP001457282"/>
    </source>
</evidence>
<reference evidence="1 2" key="1">
    <citation type="journal article" date="2023" name="G3 (Bethesda)">
        <title>A chromosome-length genome assembly and annotation of blackberry (Rubus argutus, cv. 'Hillquist').</title>
        <authorList>
            <person name="Bruna T."/>
            <person name="Aryal R."/>
            <person name="Dudchenko O."/>
            <person name="Sargent D.J."/>
            <person name="Mead D."/>
            <person name="Buti M."/>
            <person name="Cavallini A."/>
            <person name="Hytonen T."/>
            <person name="Andres J."/>
            <person name="Pham M."/>
            <person name="Weisz D."/>
            <person name="Mascagni F."/>
            <person name="Usai G."/>
            <person name="Natali L."/>
            <person name="Bassil N."/>
            <person name="Fernandez G.E."/>
            <person name="Lomsadze A."/>
            <person name="Armour M."/>
            <person name="Olukolu B."/>
            <person name="Poorten T."/>
            <person name="Britton C."/>
            <person name="Davik J."/>
            <person name="Ashrafi H."/>
            <person name="Aiden E.L."/>
            <person name="Borodovsky M."/>
            <person name="Worthington M."/>
        </authorList>
    </citation>
    <scope>NUCLEOTIDE SEQUENCE [LARGE SCALE GENOMIC DNA]</scope>
    <source>
        <strain evidence="1">PI 553951</strain>
    </source>
</reference>
<comment type="caution">
    <text evidence="1">The sequence shown here is derived from an EMBL/GenBank/DDBJ whole genome shotgun (WGS) entry which is preliminary data.</text>
</comment>
<sequence>MGLGELRLCAMVGVSGQCEDKLIHFLGVGLGLLRGASHHMFDEAERSQRDAFCVLSQTVIDSMFLLGGGWPEIRWKFWKRTSAMPISETSPSPFQTYFGKILG</sequence>
<dbReference type="InterPro" id="IPR027413">
    <property type="entry name" value="GROEL-like_equatorial_sf"/>
</dbReference>